<keyword evidence="14" id="KW-1185">Reference proteome</keyword>
<dbReference type="InterPro" id="IPR000001">
    <property type="entry name" value="Kringle"/>
</dbReference>
<evidence type="ECO:0000256" key="5">
    <source>
        <dbReference type="ARBA" id="ARBA00022801"/>
    </source>
</evidence>
<sequence length="611" mass="68644">MRLLRDILLLLGSAHAICRSQAKRKTVTCLAHREDRGILYRGSINVTRDGTECAKWGNPKRSKSFILTPIETLDGERKVKRVYGNFCRNTGPTRPGGPWCYTDSRRRNWEYCDVPYCDKDAWTRECEIEQNFLVKANGYEISAYKGSCIMTDQGLFNELKSAPNNGEDEFKAKVKDEMKVTPFADCGQYYRGTLDSTEGGHTCDRWDKPDSNRKVLGPISVCRSADFDYNQITPESCGAYNQPWCYTKTEGVRYDTCSVPNCGCSRTFLRFTKHGQNQSIPWDLSSWKSNTDNETAHFIDLLDPWRDNRPCTDAVKCPPMADPGEIAKVLEEEEEEKVSSADTEFSMRTINGYKNPPGSTPWLVALEKTSSEQYNICQESWRQFCGAALIHPLFVISAAHCFDLKKIMQPESTTVVAGLSNIDGKVHEANSMNCLGQRQEAKNIINHPKYKTVGKGFDISLIQVKKPFWFNGMVSPICLPPINFEPEPNSVCMIGGWGLQTGTVDGGNEEVEKRNTRPEVLEHQLCFGHGKVDTCQGDSGGPVVCKNPNAKSGDDNQPFYLTGIVSYGVQSQKKKDGETINYKCGAKNIPGIYTKVSDYLDWIYVTLDENQ</sequence>
<dbReference type="InterPro" id="IPR009003">
    <property type="entry name" value="Peptidase_S1_PA"/>
</dbReference>
<evidence type="ECO:0000256" key="10">
    <source>
        <dbReference type="SAM" id="SignalP"/>
    </source>
</evidence>
<feature type="domain" description="Peptidase S1" evidence="12">
    <location>
        <begin position="349"/>
        <end position="608"/>
    </location>
</feature>
<keyword evidence="6 9" id="KW-0720">Serine protease</keyword>
<accession>A0ABN7RVW8</accession>
<dbReference type="Proteomes" id="UP001158576">
    <property type="component" value="Chromosome PAR"/>
</dbReference>
<comment type="subcellular location">
    <subcellularLocation>
        <location evidence="1">Secreted</location>
    </subcellularLocation>
</comment>
<feature type="domain" description="Kringle" evidence="11">
    <location>
        <begin position="36"/>
        <end position="117"/>
    </location>
</feature>
<dbReference type="InterPro" id="IPR043504">
    <property type="entry name" value="Peptidase_S1_PA_chymotrypsin"/>
</dbReference>
<evidence type="ECO:0000256" key="7">
    <source>
        <dbReference type="ARBA" id="ARBA00023157"/>
    </source>
</evidence>
<keyword evidence="10" id="KW-0732">Signal</keyword>
<organism evidence="13 14">
    <name type="scientific">Oikopleura dioica</name>
    <name type="common">Tunicate</name>
    <dbReference type="NCBI Taxonomy" id="34765"/>
    <lineage>
        <taxon>Eukaryota</taxon>
        <taxon>Metazoa</taxon>
        <taxon>Chordata</taxon>
        <taxon>Tunicata</taxon>
        <taxon>Appendicularia</taxon>
        <taxon>Copelata</taxon>
        <taxon>Oikopleuridae</taxon>
        <taxon>Oikopleura</taxon>
    </lineage>
</organism>
<evidence type="ECO:0000256" key="8">
    <source>
        <dbReference type="PROSITE-ProRule" id="PRU00121"/>
    </source>
</evidence>
<feature type="domain" description="Kringle" evidence="11">
    <location>
        <begin position="187"/>
        <end position="262"/>
    </location>
</feature>
<dbReference type="PANTHER" id="PTHR24264:SF65">
    <property type="entry name" value="SRCR DOMAIN-CONTAINING PROTEIN"/>
    <property type="match status" value="1"/>
</dbReference>
<dbReference type="SUPFAM" id="SSF50494">
    <property type="entry name" value="Trypsin-like serine proteases"/>
    <property type="match status" value="1"/>
</dbReference>
<proteinExistence type="predicted"/>
<evidence type="ECO:0000313" key="14">
    <source>
        <dbReference type="Proteomes" id="UP001158576"/>
    </source>
</evidence>
<keyword evidence="4 9" id="KW-0645">Protease</keyword>
<dbReference type="InterPro" id="IPR033116">
    <property type="entry name" value="TRYPSIN_SER"/>
</dbReference>
<evidence type="ECO:0000256" key="1">
    <source>
        <dbReference type="ARBA" id="ARBA00004613"/>
    </source>
</evidence>
<keyword evidence="2" id="KW-0964">Secreted</keyword>
<comment type="caution">
    <text evidence="8">Lacks conserved residue(s) required for the propagation of feature annotation.</text>
</comment>
<dbReference type="PROSITE" id="PS00135">
    <property type="entry name" value="TRYPSIN_SER"/>
    <property type="match status" value="1"/>
</dbReference>
<dbReference type="Pfam" id="PF00089">
    <property type="entry name" value="Trypsin"/>
    <property type="match status" value="1"/>
</dbReference>
<evidence type="ECO:0000256" key="6">
    <source>
        <dbReference type="ARBA" id="ARBA00022825"/>
    </source>
</evidence>
<evidence type="ECO:0000256" key="3">
    <source>
        <dbReference type="ARBA" id="ARBA00022572"/>
    </source>
</evidence>
<evidence type="ECO:0000256" key="9">
    <source>
        <dbReference type="RuleBase" id="RU363034"/>
    </source>
</evidence>
<dbReference type="Gene3D" id="2.40.10.10">
    <property type="entry name" value="Trypsin-like serine proteases"/>
    <property type="match status" value="1"/>
</dbReference>
<protein>
    <submittedName>
        <fullName evidence="13">Oidioi.mRNA.OKI2018_I69.PAR.g11504.t1.cds</fullName>
    </submittedName>
</protein>
<name>A0ABN7RVW8_OIKDI</name>
<dbReference type="InterPro" id="IPR050127">
    <property type="entry name" value="Serine_Proteases_S1"/>
</dbReference>
<evidence type="ECO:0000313" key="13">
    <source>
        <dbReference type="EMBL" id="CAG5087272.1"/>
    </source>
</evidence>
<dbReference type="SUPFAM" id="SSF57440">
    <property type="entry name" value="Kringle-like"/>
    <property type="match status" value="2"/>
</dbReference>
<keyword evidence="3 8" id="KW-0420">Kringle</keyword>
<dbReference type="PRINTS" id="PR00722">
    <property type="entry name" value="CHYMOTRYPSIN"/>
</dbReference>
<evidence type="ECO:0000259" key="12">
    <source>
        <dbReference type="PROSITE" id="PS50240"/>
    </source>
</evidence>
<feature type="chain" id="PRO_5045434754" evidence="10">
    <location>
        <begin position="23"/>
        <end position="611"/>
    </location>
</feature>
<dbReference type="InterPro" id="IPR018114">
    <property type="entry name" value="TRYPSIN_HIS"/>
</dbReference>
<dbReference type="Pfam" id="PF00051">
    <property type="entry name" value="Kringle"/>
    <property type="match status" value="1"/>
</dbReference>
<evidence type="ECO:0000256" key="4">
    <source>
        <dbReference type="ARBA" id="ARBA00022670"/>
    </source>
</evidence>
<dbReference type="PROSITE" id="PS50240">
    <property type="entry name" value="TRYPSIN_DOM"/>
    <property type="match status" value="1"/>
</dbReference>
<dbReference type="CDD" id="cd00190">
    <property type="entry name" value="Tryp_SPc"/>
    <property type="match status" value="1"/>
</dbReference>
<dbReference type="InterPro" id="IPR013806">
    <property type="entry name" value="Kringle-like"/>
</dbReference>
<keyword evidence="5 9" id="KW-0378">Hydrolase</keyword>
<gene>
    <name evidence="13" type="ORF">OKIOD_LOCUS3062</name>
</gene>
<evidence type="ECO:0000256" key="2">
    <source>
        <dbReference type="ARBA" id="ARBA00022525"/>
    </source>
</evidence>
<feature type="signal peptide" evidence="10">
    <location>
        <begin position="1"/>
        <end position="22"/>
    </location>
</feature>
<dbReference type="InterPro" id="IPR038178">
    <property type="entry name" value="Kringle_sf"/>
</dbReference>
<dbReference type="PROSITE" id="PS50070">
    <property type="entry name" value="KRINGLE_2"/>
    <property type="match status" value="2"/>
</dbReference>
<dbReference type="PROSITE" id="PS00134">
    <property type="entry name" value="TRYPSIN_HIS"/>
    <property type="match status" value="1"/>
</dbReference>
<keyword evidence="7" id="KW-1015">Disulfide bond</keyword>
<dbReference type="PANTHER" id="PTHR24264">
    <property type="entry name" value="TRYPSIN-RELATED"/>
    <property type="match status" value="1"/>
</dbReference>
<dbReference type="EMBL" id="OU015568">
    <property type="protein sequence ID" value="CAG5087272.1"/>
    <property type="molecule type" value="Genomic_DNA"/>
</dbReference>
<dbReference type="SMART" id="SM00020">
    <property type="entry name" value="Tryp_SPc"/>
    <property type="match status" value="1"/>
</dbReference>
<evidence type="ECO:0000259" key="11">
    <source>
        <dbReference type="PROSITE" id="PS50070"/>
    </source>
</evidence>
<dbReference type="Gene3D" id="2.40.20.10">
    <property type="entry name" value="Plasminogen Kringle 4"/>
    <property type="match status" value="2"/>
</dbReference>
<dbReference type="SMART" id="SM00130">
    <property type="entry name" value="KR"/>
    <property type="match status" value="2"/>
</dbReference>
<dbReference type="InterPro" id="IPR001314">
    <property type="entry name" value="Peptidase_S1A"/>
</dbReference>
<reference evidence="13 14" key="1">
    <citation type="submission" date="2021-04" db="EMBL/GenBank/DDBJ databases">
        <authorList>
            <person name="Bliznina A."/>
        </authorList>
    </citation>
    <scope>NUCLEOTIDE SEQUENCE [LARGE SCALE GENOMIC DNA]</scope>
</reference>
<dbReference type="InterPro" id="IPR001254">
    <property type="entry name" value="Trypsin_dom"/>
</dbReference>